<name>A0AB74UNH2_9GAMM</name>
<dbReference type="RefSeq" id="WP_395120719.1">
    <property type="nucleotide sequence ID" value="NZ_CP170721.1"/>
</dbReference>
<accession>A0AB74UNH2</accession>
<feature type="signal peptide" evidence="1">
    <location>
        <begin position="1"/>
        <end position="24"/>
    </location>
</feature>
<dbReference type="InterPro" id="IPR011042">
    <property type="entry name" value="6-blade_b-propeller_TolB-like"/>
</dbReference>
<reference evidence="2" key="1">
    <citation type="submission" date="2024-10" db="EMBL/GenBank/DDBJ databases">
        <authorList>
            <person name="Lesea H.P."/>
            <person name="Kuehl J.V."/>
            <person name="Chandonia J.-M."/>
        </authorList>
    </citation>
    <scope>NUCLEOTIDE SEQUENCE</scope>
    <source>
        <strain evidence="2">FW102-FHT14D07</strain>
    </source>
</reference>
<dbReference type="InterPro" id="IPR011659">
    <property type="entry name" value="WD40"/>
</dbReference>
<dbReference type="SUPFAM" id="SSF82171">
    <property type="entry name" value="DPP6 N-terminal domain-like"/>
    <property type="match status" value="1"/>
</dbReference>
<proteinExistence type="predicted"/>
<feature type="chain" id="PRO_5044497272" evidence="1">
    <location>
        <begin position="25"/>
        <end position="335"/>
    </location>
</feature>
<dbReference type="Pfam" id="PF07676">
    <property type="entry name" value="PD40"/>
    <property type="match status" value="1"/>
</dbReference>
<gene>
    <name evidence="2" type="ORF">ACFYG5_16630</name>
</gene>
<organism evidence="2">
    <name type="scientific">Rhodanobacter sp. FW102-FHT14D07</name>
    <dbReference type="NCBI Taxonomy" id="3351462"/>
    <lineage>
        <taxon>Bacteria</taxon>
        <taxon>Pseudomonadati</taxon>
        <taxon>Pseudomonadota</taxon>
        <taxon>Gammaproteobacteria</taxon>
        <taxon>Lysobacterales</taxon>
        <taxon>Rhodanobacteraceae</taxon>
        <taxon>Rhodanobacter</taxon>
    </lineage>
</organism>
<evidence type="ECO:0000313" key="2">
    <source>
        <dbReference type="EMBL" id="XIA18168.1"/>
    </source>
</evidence>
<evidence type="ECO:0000256" key="1">
    <source>
        <dbReference type="SAM" id="SignalP"/>
    </source>
</evidence>
<protein>
    <submittedName>
        <fullName evidence="2">TolB family protein</fullName>
    </submittedName>
</protein>
<dbReference type="Gene3D" id="2.120.10.30">
    <property type="entry name" value="TolB, C-terminal domain"/>
    <property type="match status" value="1"/>
</dbReference>
<dbReference type="EMBL" id="CP170721">
    <property type="protein sequence ID" value="XIA18168.1"/>
    <property type="molecule type" value="Genomic_DNA"/>
</dbReference>
<keyword evidence="1" id="KW-0732">Signal</keyword>
<dbReference type="AlphaFoldDB" id="A0AB74UNH2"/>
<sequence length="335" mass="35926">MSARKLTLAACLAAMLAALPAARAAIPGELLAPGVISTGLQETSVALTRDGSTLYFMRSDFGEADDTIMVSHRANGRWSPPQVAAFSGQWHDSEPALSPDGRRLYFVSNRPPRPGAAPVSATMNGRPFTGTNLWYVEQQAHGGWGAPIHVDGALNDGAMIYNPSVAANGDIYFSAHRADSGKAYQIYVARDHGRATPERLPLGDPARNRMDPAIDPAGRFLLYAGDEGDALGRADIYIVFRQPDGSWGRPAHLGEGINSRTLENAPSLGPAFGELFVSSNRREEVSFPKPRDDAATLQRRLQSPLNGSRNLWRFDISAVLRTHGITPATAGTASP</sequence>